<evidence type="ECO:0000313" key="1">
    <source>
        <dbReference type="EMBL" id="MBX53050.1"/>
    </source>
</evidence>
<protein>
    <submittedName>
        <fullName evidence="1">Uncharacterized protein</fullName>
    </submittedName>
</protein>
<organism evidence="1">
    <name type="scientific">Rhizophora mucronata</name>
    <name type="common">Asiatic mangrove</name>
    <dbReference type="NCBI Taxonomy" id="61149"/>
    <lineage>
        <taxon>Eukaryota</taxon>
        <taxon>Viridiplantae</taxon>
        <taxon>Streptophyta</taxon>
        <taxon>Embryophyta</taxon>
        <taxon>Tracheophyta</taxon>
        <taxon>Spermatophyta</taxon>
        <taxon>Magnoliopsida</taxon>
        <taxon>eudicotyledons</taxon>
        <taxon>Gunneridae</taxon>
        <taxon>Pentapetalae</taxon>
        <taxon>rosids</taxon>
        <taxon>fabids</taxon>
        <taxon>Malpighiales</taxon>
        <taxon>Rhizophoraceae</taxon>
        <taxon>Rhizophora</taxon>
    </lineage>
</organism>
<dbReference type="EMBL" id="GGEC01072566">
    <property type="protein sequence ID" value="MBX53050.1"/>
    <property type="molecule type" value="Transcribed_RNA"/>
</dbReference>
<accession>A0A2P2PEB1</accession>
<reference evidence="1" key="1">
    <citation type="submission" date="2018-02" db="EMBL/GenBank/DDBJ databases">
        <title>Rhizophora mucronata_Transcriptome.</title>
        <authorList>
            <person name="Meera S.P."/>
            <person name="Sreeshan A."/>
            <person name="Augustine A."/>
        </authorList>
    </citation>
    <scope>NUCLEOTIDE SEQUENCE</scope>
    <source>
        <tissue evidence="1">Leaf</tissue>
    </source>
</reference>
<sequence>MLHIIKHDKILKGIPQILRDLLYLMQSCSSINQRNYQHEYNQKK</sequence>
<dbReference type="AlphaFoldDB" id="A0A2P2PEB1"/>
<proteinExistence type="predicted"/>
<name>A0A2P2PEB1_RHIMU</name>